<dbReference type="SMART" id="SM00363">
    <property type="entry name" value="S4"/>
    <property type="match status" value="1"/>
</dbReference>
<dbReference type="GO" id="GO:0000455">
    <property type="term" value="P:enzyme-directed rRNA pseudouridine synthesis"/>
    <property type="evidence" value="ECO:0007669"/>
    <property type="project" value="UniProtKB-ARBA"/>
</dbReference>
<evidence type="ECO:0000313" key="8">
    <source>
        <dbReference type="Proteomes" id="UP000321907"/>
    </source>
</evidence>
<dbReference type="InterPro" id="IPR006145">
    <property type="entry name" value="PsdUridine_synth_RsuA/RluA"/>
</dbReference>
<dbReference type="InterPro" id="IPR050343">
    <property type="entry name" value="RsuA_PseudoU_synthase"/>
</dbReference>
<accession>A0A5C7FBP7</accession>
<evidence type="ECO:0000256" key="1">
    <source>
        <dbReference type="ARBA" id="ARBA00008348"/>
    </source>
</evidence>
<dbReference type="GO" id="GO:0003723">
    <property type="term" value="F:RNA binding"/>
    <property type="evidence" value="ECO:0007669"/>
    <property type="project" value="UniProtKB-KW"/>
</dbReference>
<dbReference type="OrthoDB" id="1012272at2"/>
<dbReference type="CDD" id="cd02870">
    <property type="entry name" value="PseudoU_synth_RsuA_like"/>
    <property type="match status" value="1"/>
</dbReference>
<feature type="domain" description="RNA-binding S4" evidence="6">
    <location>
        <begin position="31"/>
        <end position="89"/>
    </location>
</feature>
<organism evidence="7 8">
    <name type="scientific">Neolewinella aurantiaca</name>
    <dbReference type="NCBI Taxonomy" id="2602767"/>
    <lineage>
        <taxon>Bacteria</taxon>
        <taxon>Pseudomonadati</taxon>
        <taxon>Bacteroidota</taxon>
        <taxon>Saprospiria</taxon>
        <taxon>Saprospirales</taxon>
        <taxon>Lewinellaceae</taxon>
        <taxon>Neolewinella</taxon>
    </lineage>
</organism>
<dbReference type="Gene3D" id="3.30.70.580">
    <property type="entry name" value="Pseudouridine synthase I, catalytic domain, N-terminal subdomain"/>
    <property type="match status" value="1"/>
</dbReference>
<dbReference type="PROSITE" id="PS01149">
    <property type="entry name" value="PSI_RSU"/>
    <property type="match status" value="1"/>
</dbReference>
<dbReference type="InterPro" id="IPR020103">
    <property type="entry name" value="PsdUridine_synth_cat_dom_sf"/>
</dbReference>
<dbReference type="InterPro" id="IPR036986">
    <property type="entry name" value="S4_RNA-bd_sf"/>
</dbReference>
<dbReference type="NCBIfam" id="TIGR00093">
    <property type="entry name" value="pseudouridine synthase"/>
    <property type="match status" value="1"/>
</dbReference>
<keyword evidence="3" id="KW-0694">RNA-binding</keyword>
<dbReference type="AlphaFoldDB" id="A0A5C7FBP7"/>
<dbReference type="EMBL" id="VOXD01000024">
    <property type="protein sequence ID" value="TXF88306.1"/>
    <property type="molecule type" value="Genomic_DNA"/>
</dbReference>
<evidence type="ECO:0000259" key="6">
    <source>
        <dbReference type="SMART" id="SM00363"/>
    </source>
</evidence>
<dbReference type="Pfam" id="PF00849">
    <property type="entry name" value="PseudoU_synth_2"/>
    <property type="match status" value="1"/>
</dbReference>
<keyword evidence="2 4" id="KW-0413">Isomerase</keyword>
<evidence type="ECO:0000256" key="5">
    <source>
        <dbReference type="SAM" id="MobiDB-lite"/>
    </source>
</evidence>
<dbReference type="InterPro" id="IPR000748">
    <property type="entry name" value="PsdUridine_synth_RsuA/RluB/E/F"/>
</dbReference>
<dbReference type="FunFam" id="3.10.290.10:FF:000003">
    <property type="entry name" value="Pseudouridine synthase"/>
    <property type="match status" value="1"/>
</dbReference>
<evidence type="ECO:0000256" key="4">
    <source>
        <dbReference type="RuleBase" id="RU003887"/>
    </source>
</evidence>
<feature type="region of interest" description="Disordered" evidence="5">
    <location>
        <begin position="1"/>
        <end position="23"/>
    </location>
</feature>
<dbReference type="SUPFAM" id="SSF55120">
    <property type="entry name" value="Pseudouridine synthase"/>
    <property type="match status" value="1"/>
</dbReference>
<dbReference type="Gene3D" id="3.10.290.10">
    <property type="entry name" value="RNA-binding S4 domain"/>
    <property type="match status" value="1"/>
</dbReference>
<dbReference type="CDD" id="cd00165">
    <property type="entry name" value="S4"/>
    <property type="match status" value="1"/>
</dbReference>
<dbReference type="PROSITE" id="PS50889">
    <property type="entry name" value="S4"/>
    <property type="match status" value="1"/>
</dbReference>
<proteinExistence type="inferred from homology"/>
<evidence type="ECO:0000256" key="2">
    <source>
        <dbReference type="ARBA" id="ARBA00023235"/>
    </source>
</evidence>
<dbReference type="PANTHER" id="PTHR47683:SF2">
    <property type="entry name" value="RNA-BINDING S4 DOMAIN-CONTAINING PROTEIN"/>
    <property type="match status" value="1"/>
</dbReference>
<dbReference type="InterPro" id="IPR018496">
    <property type="entry name" value="PsdUridine_synth_RsuA/RluB_CS"/>
</dbReference>
<dbReference type="Pfam" id="PF01479">
    <property type="entry name" value="S4"/>
    <property type="match status" value="1"/>
</dbReference>
<comment type="similarity">
    <text evidence="1 4">Belongs to the pseudouridine synthase RsuA family.</text>
</comment>
<reference evidence="7 8" key="1">
    <citation type="submission" date="2019-08" db="EMBL/GenBank/DDBJ databases">
        <title>Lewinella sp. strain SSH13 Genome sequencing and assembly.</title>
        <authorList>
            <person name="Kim I."/>
        </authorList>
    </citation>
    <scope>NUCLEOTIDE SEQUENCE [LARGE SCALE GENOMIC DNA]</scope>
    <source>
        <strain evidence="7 8">SSH13</strain>
    </source>
</reference>
<dbReference type="PANTHER" id="PTHR47683">
    <property type="entry name" value="PSEUDOURIDINE SYNTHASE FAMILY PROTEIN-RELATED"/>
    <property type="match status" value="1"/>
</dbReference>
<keyword evidence="8" id="KW-1185">Reference proteome</keyword>
<evidence type="ECO:0000313" key="7">
    <source>
        <dbReference type="EMBL" id="TXF88306.1"/>
    </source>
</evidence>
<dbReference type="Proteomes" id="UP000321907">
    <property type="component" value="Unassembled WGS sequence"/>
</dbReference>
<dbReference type="InterPro" id="IPR020094">
    <property type="entry name" value="TruA/RsuA/RluB/E/F_N"/>
</dbReference>
<gene>
    <name evidence="7" type="ORF">FUA23_15105</name>
</gene>
<dbReference type="GO" id="GO:0120159">
    <property type="term" value="F:rRNA pseudouridine synthase activity"/>
    <property type="evidence" value="ECO:0007669"/>
    <property type="project" value="UniProtKB-ARBA"/>
</dbReference>
<dbReference type="SUPFAM" id="SSF55174">
    <property type="entry name" value="Alpha-L RNA-binding motif"/>
    <property type="match status" value="1"/>
</dbReference>
<dbReference type="InterPro" id="IPR042092">
    <property type="entry name" value="PsdUridine_s_RsuA/RluB/E/F_cat"/>
</dbReference>
<name>A0A5C7FBP7_9BACT</name>
<dbReference type="EC" id="5.4.99.-" evidence="4"/>
<comment type="caution">
    <text evidence="7">The sequence shown here is derived from an EMBL/GenBank/DDBJ whole genome shotgun (WGS) entry which is preliminary data.</text>
</comment>
<evidence type="ECO:0000256" key="3">
    <source>
        <dbReference type="PROSITE-ProRule" id="PRU00182"/>
    </source>
</evidence>
<protein>
    <recommendedName>
        <fullName evidence="4">Pseudouridine synthase</fullName>
        <ecNumber evidence="4">5.4.99.-</ecNumber>
    </recommendedName>
</protein>
<sequence length="267" mass="30516">MKAPRRFQRSQARNSATPPGLQRSADSIVGMRLNKYLAHSGVASRRQCGDMVKEGKIKVNGETETNPAYQVKEGDEISYKGKVVSPDEQFVYVLLNKPKNVITTTSDEHDRTTVMDLLDEPALKNFRLFPVGRLDRMTTGLLLITNDGDTAKRLTHPSHEVSKIYHATLDRPFSKMDMAKMEIGYELEDGPMSVDWVRYAKEGDPLTVALQIHIGRNRIVRRAFEHLGYTVEKLDRVYLAGLTKKDLPRGFYRYLSEEEVRMIRHFS</sequence>
<dbReference type="InterPro" id="IPR002942">
    <property type="entry name" value="S4_RNA-bd"/>
</dbReference>
<dbReference type="Gene3D" id="3.30.70.1560">
    <property type="entry name" value="Alpha-L RNA-binding motif"/>
    <property type="match status" value="1"/>
</dbReference>